<organism evidence="2 3">
    <name type="scientific">Amycolatopsis acidicola</name>
    <dbReference type="NCBI Taxonomy" id="2596893"/>
    <lineage>
        <taxon>Bacteria</taxon>
        <taxon>Bacillati</taxon>
        <taxon>Actinomycetota</taxon>
        <taxon>Actinomycetes</taxon>
        <taxon>Pseudonocardiales</taxon>
        <taxon>Pseudonocardiaceae</taxon>
        <taxon>Amycolatopsis</taxon>
    </lineage>
</organism>
<reference evidence="2" key="1">
    <citation type="submission" date="2019-09" db="EMBL/GenBank/DDBJ databases">
        <authorList>
            <person name="Teo W.F.A."/>
            <person name="Duangmal K."/>
        </authorList>
    </citation>
    <scope>NUCLEOTIDE SEQUENCE [LARGE SCALE GENOMIC DNA]</scope>
    <source>
        <strain evidence="2">K81G1</strain>
    </source>
</reference>
<dbReference type="EMBL" id="VMNW02000090">
    <property type="protein sequence ID" value="KAA9152224.1"/>
    <property type="molecule type" value="Genomic_DNA"/>
</dbReference>
<gene>
    <name evidence="2" type="ORF">FPZ12_037255</name>
</gene>
<sequence length="148" mass="15311">MSGGFGAVPEELRQAGNAITDVVGQAAGLEWRGPGGDYGHAGVQQGWARFVEDLRGQVEKLQAAADAHAENLKQAAVSYVAADDEGGSSLSGIGAAIGETGMVGGGWAGPLRDRAGEQSGIMSPRRSRELFPQQDIGDTLNPDDGRDY</sequence>
<proteinExistence type="predicted"/>
<accession>A0A5N0URX7</accession>
<dbReference type="AlphaFoldDB" id="A0A5N0URX7"/>
<evidence type="ECO:0000256" key="1">
    <source>
        <dbReference type="SAM" id="MobiDB-lite"/>
    </source>
</evidence>
<comment type="caution">
    <text evidence="2">The sequence shown here is derived from an EMBL/GenBank/DDBJ whole genome shotgun (WGS) entry which is preliminary data.</text>
</comment>
<keyword evidence="3" id="KW-1185">Reference proteome</keyword>
<name>A0A5N0URX7_9PSEU</name>
<protein>
    <submittedName>
        <fullName evidence="2">Uncharacterized protein</fullName>
    </submittedName>
</protein>
<dbReference type="RefSeq" id="WP_144753591.1">
    <property type="nucleotide sequence ID" value="NZ_VMNW02000090.1"/>
</dbReference>
<evidence type="ECO:0000313" key="3">
    <source>
        <dbReference type="Proteomes" id="UP000319769"/>
    </source>
</evidence>
<dbReference type="Proteomes" id="UP000319769">
    <property type="component" value="Unassembled WGS sequence"/>
</dbReference>
<feature type="region of interest" description="Disordered" evidence="1">
    <location>
        <begin position="107"/>
        <end position="148"/>
    </location>
</feature>
<dbReference type="OrthoDB" id="3698529at2"/>
<evidence type="ECO:0000313" key="2">
    <source>
        <dbReference type="EMBL" id="KAA9152224.1"/>
    </source>
</evidence>